<keyword evidence="1" id="KW-0812">Transmembrane</keyword>
<dbReference type="Pfam" id="PF09527">
    <property type="entry name" value="ATPase_gene1"/>
    <property type="match status" value="1"/>
</dbReference>
<keyword evidence="1" id="KW-1133">Transmembrane helix</keyword>
<dbReference type="HOGENOM" id="CLU_137927_6_1_9"/>
<gene>
    <name evidence="2" type="ordered locus">Bcell_4076</name>
</gene>
<sequence length="78" mass="8327" precursor="true">MSEPSSKFRSTVKALALMTTMSSYLVGSILVGVFTGRWADNRFDGDGLFIGLGVLLGIGTAITGIYFAIRKFLGEESS</sequence>
<evidence type="ECO:0008006" key="4">
    <source>
        <dbReference type="Google" id="ProtNLM"/>
    </source>
</evidence>
<reference evidence="2 3" key="1">
    <citation type="submission" date="2010-12" db="EMBL/GenBank/DDBJ databases">
        <title>Complete sequence of Bacillus cellulosilyticus DSM 2522.</title>
        <authorList>
            <consortium name="US DOE Joint Genome Institute"/>
            <person name="Lucas S."/>
            <person name="Copeland A."/>
            <person name="Lapidus A."/>
            <person name="Cheng J.-F."/>
            <person name="Bruce D."/>
            <person name="Goodwin L."/>
            <person name="Pitluck S."/>
            <person name="Chertkov O."/>
            <person name="Detter J.C."/>
            <person name="Han C."/>
            <person name="Tapia R."/>
            <person name="Land M."/>
            <person name="Hauser L."/>
            <person name="Jeffries C."/>
            <person name="Kyrpides N."/>
            <person name="Ivanova N."/>
            <person name="Mikhailova N."/>
            <person name="Brumm P."/>
            <person name="Mead D."/>
            <person name="Woyke T."/>
        </authorList>
    </citation>
    <scope>NUCLEOTIDE SEQUENCE [LARGE SCALE GENOMIC DNA]</scope>
    <source>
        <strain evidence="3">ATCC 21833 / DSM 2522 / FERM P-1141 / JCM 9156 / N-4</strain>
    </source>
</reference>
<organism evidence="2 3">
    <name type="scientific">Evansella cellulosilytica (strain ATCC 21833 / DSM 2522 / FERM P-1141 / JCM 9156 / N-4)</name>
    <name type="common">Bacillus cellulosilyticus</name>
    <dbReference type="NCBI Taxonomy" id="649639"/>
    <lineage>
        <taxon>Bacteria</taxon>
        <taxon>Bacillati</taxon>
        <taxon>Bacillota</taxon>
        <taxon>Bacilli</taxon>
        <taxon>Bacillales</taxon>
        <taxon>Bacillaceae</taxon>
        <taxon>Evansella</taxon>
    </lineage>
</organism>
<accession>E6TXB1</accession>
<proteinExistence type="predicted"/>
<keyword evidence="3" id="KW-1185">Reference proteome</keyword>
<keyword evidence="1" id="KW-0472">Membrane</keyword>
<dbReference type="OrthoDB" id="282803at2"/>
<feature type="transmembrane region" description="Helical" evidence="1">
    <location>
        <begin position="47"/>
        <end position="69"/>
    </location>
</feature>
<feature type="transmembrane region" description="Helical" evidence="1">
    <location>
        <begin position="12"/>
        <end position="35"/>
    </location>
</feature>
<dbReference type="eggNOG" id="COG5336">
    <property type="taxonomic scope" value="Bacteria"/>
</dbReference>
<dbReference type="Proteomes" id="UP000001401">
    <property type="component" value="Chromosome"/>
</dbReference>
<name>E6TXB1_EVAC2</name>
<evidence type="ECO:0000256" key="1">
    <source>
        <dbReference type="SAM" id="Phobius"/>
    </source>
</evidence>
<evidence type="ECO:0000313" key="3">
    <source>
        <dbReference type="Proteomes" id="UP000001401"/>
    </source>
</evidence>
<dbReference type="RefSeq" id="WP_013490632.1">
    <property type="nucleotide sequence ID" value="NC_014829.1"/>
</dbReference>
<dbReference type="InterPro" id="IPR032820">
    <property type="entry name" value="ATPase_put"/>
</dbReference>
<dbReference type="AlphaFoldDB" id="E6TXB1"/>
<dbReference type="EMBL" id="CP002394">
    <property type="protein sequence ID" value="ADU32306.1"/>
    <property type="molecule type" value="Genomic_DNA"/>
</dbReference>
<evidence type="ECO:0000313" key="2">
    <source>
        <dbReference type="EMBL" id="ADU32306.1"/>
    </source>
</evidence>
<dbReference type="KEGG" id="bco:Bcell_4076"/>
<protein>
    <recommendedName>
        <fullName evidence="4">AtpZ/AtpI family protein</fullName>
    </recommendedName>
</protein>
<dbReference type="STRING" id="649639.Bcell_4076"/>